<protein>
    <submittedName>
        <fullName evidence="2">Uncharacterized protein</fullName>
    </submittedName>
</protein>
<dbReference type="OrthoDB" id="10478519at2759"/>
<sequence length="287" mass="32146">MSDEDAARIERRKKLEAKERREKKAKEEEEKKAKEEGTRVEKEYTTERRKVSGVVTAASGLQHAVDMFMKTKRRVGGVKAKAAVAKSVAFEGGEGVKGGIELENEDEGGHEEQLDGAMHALQVALVDHDVEALLKGAAKTVQAEVGGATKELTNERAKSSPGRERRKTRQERLVAWTPSPEKKVRLGSMYRGVPVNAKPETILETKFTALKSDAVLLQNIQRDHGMNVSYRRKTSKPSDANTRRLLDFVKEKNTEVEKKWRGTKEGKKELKRVKSKKSLKELALAEM</sequence>
<reference evidence="3" key="1">
    <citation type="journal article" date="2023" name="Commun. Biol.">
        <title>Genome analysis of Parmales, the sister group of diatoms, reveals the evolutionary specialization of diatoms from phago-mixotrophs to photoautotrophs.</title>
        <authorList>
            <person name="Ban H."/>
            <person name="Sato S."/>
            <person name="Yoshikawa S."/>
            <person name="Yamada K."/>
            <person name="Nakamura Y."/>
            <person name="Ichinomiya M."/>
            <person name="Sato N."/>
            <person name="Blanc-Mathieu R."/>
            <person name="Endo H."/>
            <person name="Kuwata A."/>
            <person name="Ogata H."/>
        </authorList>
    </citation>
    <scope>NUCLEOTIDE SEQUENCE [LARGE SCALE GENOMIC DNA]</scope>
</reference>
<evidence type="ECO:0000256" key="1">
    <source>
        <dbReference type="SAM" id="MobiDB-lite"/>
    </source>
</evidence>
<feature type="compositionally biased region" description="Basic and acidic residues" evidence="1">
    <location>
        <begin position="16"/>
        <end position="48"/>
    </location>
</feature>
<keyword evidence="3" id="KW-1185">Reference proteome</keyword>
<dbReference type="EMBL" id="BRYA01000073">
    <property type="protein sequence ID" value="GMI37390.1"/>
    <property type="molecule type" value="Genomic_DNA"/>
</dbReference>
<evidence type="ECO:0000313" key="3">
    <source>
        <dbReference type="Proteomes" id="UP001165065"/>
    </source>
</evidence>
<feature type="region of interest" description="Disordered" evidence="1">
    <location>
        <begin position="1"/>
        <end position="48"/>
    </location>
</feature>
<accession>A0A9W7G8C2</accession>
<gene>
    <name evidence="2" type="ORF">TrCOL_g11723</name>
</gene>
<evidence type="ECO:0000313" key="2">
    <source>
        <dbReference type="EMBL" id="GMI37390.1"/>
    </source>
</evidence>
<feature type="region of interest" description="Disordered" evidence="1">
    <location>
        <begin position="148"/>
        <end position="171"/>
    </location>
</feature>
<feature type="compositionally biased region" description="Basic and acidic residues" evidence="1">
    <location>
        <begin position="152"/>
        <end position="163"/>
    </location>
</feature>
<dbReference type="Proteomes" id="UP001165065">
    <property type="component" value="Unassembled WGS sequence"/>
</dbReference>
<dbReference type="AlphaFoldDB" id="A0A9W7G8C2"/>
<name>A0A9W7G8C2_9STRA</name>
<comment type="caution">
    <text evidence="2">The sequence shown here is derived from an EMBL/GenBank/DDBJ whole genome shotgun (WGS) entry which is preliminary data.</text>
</comment>
<organism evidence="2 3">
    <name type="scientific">Triparma columacea</name>
    <dbReference type="NCBI Taxonomy" id="722753"/>
    <lineage>
        <taxon>Eukaryota</taxon>
        <taxon>Sar</taxon>
        <taxon>Stramenopiles</taxon>
        <taxon>Ochrophyta</taxon>
        <taxon>Bolidophyceae</taxon>
        <taxon>Parmales</taxon>
        <taxon>Triparmaceae</taxon>
        <taxon>Triparma</taxon>
    </lineage>
</organism>
<proteinExistence type="predicted"/>